<dbReference type="GeneID" id="28894688"/>
<keyword evidence="5" id="KW-1185">Reference proteome</keyword>
<keyword evidence="2" id="KW-0521">NADP</keyword>
<dbReference type="InterPro" id="IPR036291">
    <property type="entry name" value="NAD(P)-bd_dom_sf"/>
</dbReference>
<evidence type="ECO:0000313" key="4">
    <source>
        <dbReference type="EMBL" id="KZF20783.1"/>
    </source>
</evidence>
<evidence type="ECO:0000256" key="2">
    <source>
        <dbReference type="ARBA" id="ARBA00022857"/>
    </source>
</evidence>
<dbReference type="EMBL" id="KV407462">
    <property type="protein sequence ID" value="KZF20783.1"/>
    <property type="molecule type" value="Genomic_DNA"/>
</dbReference>
<reference evidence="4 5" key="1">
    <citation type="journal article" date="2016" name="Fungal Biol.">
        <title>The genome of Xylona heveae provides a window into fungal endophytism.</title>
        <authorList>
            <person name="Gazis R."/>
            <person name="Kuo A."/>
            <person name="Riley R."/>
            <person name="LaButti K."/>
            <person name="Lipzen A."/>
            <person name="Lin J."/>
            <person name="Amirebrahimi M."/>
            <person name="Hesse C.N."/>
            <person name="Spatafora J.W."/>
            <person name="Henrissat B."/>
            <person name="Hainaut M."/>
            <person name="Grigoriev I.V."/>
            <person name="Hibbett D.S."/>
        </authorList>
    </citation>
    <scope>NUCLEOTIDE SEQUENCE [LARGE SCALE GENOMIC DNA]</scope>
    <source>
        <strain evidence="4 5">TC161</strain>
    </source>
</reference>
<name>A0A165FB87_XYLHT</name>
<dbReference type="Pfam" id="PF13561">
    <property type="entry name" value="adh_short_C2"/>
    <property type="match status" value="1"/>
</dbReference>
<sequence length="243" mass="26179">MTDISAKALEAAIKKVKQLLPDATSKVETMVCDVSKEESVAAAVAHLDAWGGLDIIFNNAGIMHADDADAIATEEKIWELTQRINVKGVWYGCKHAVLSLRKHKKTKGSIINTASVVALVGSATPQLAYTASKGAVLAMTRELAIVHAREGFRFNSLCPAPLNTPLLQDWLGDDIPKRHRREVHFPTGRFGEAIEQAHAVLFLASDESSFVNGSDFVVDGGMSKAYVTPEGPATKAPVNFSKL</sequence>
<dbReference type="PANTHER" id="PTHR43180">
    <property type="entry name" value="3-OXOACYL-(ACYL-CARRIER-PROTEIN) REDUCTASE (AFU_ORTHOLOGUE AFUA_6G11210)"/>
    <property type="match status" value="1"/>
</dbReference>
<dbReference type="CDD" id="cd05233">
    <property type="entry name" value="SDR_c"/>
    <property type="match status" value="1"/>
</dbReference>
<dbReference type="PANTHER" id="PTHR43180:SF63">
    <property type="entry name" value="DEHYDROGENASE_REDUCTASE FAMILY PROTEIN, PUTATIVE (AFU_ORTHOLOGUE AFUA_6G03520)-RELATED"/>
    <property type="match status" value="1"/>
</dbReference>
<dbReference type="STRING" id="1328760.A0A165FB87"/>
<comment type="similarity">
    <text evidence="1">Belongs to the short-chain dehydrogenases/reductases (SDR) family.</text>
</comment>
<dbReference type="PRINTS" id="PR00080">
    <property type="entry name" value="SDRFAMILY"/>
</dbReference>
<dbReference type="AlphaFoldDB" id="A0A165FB87"/>
<evidence type="ECO:0000313" key="5">
    <source>
        <dbReference type="Proteomes" id="UP000076632"/>
    </source>
</evidence>
<dbReference type="InterPro" id="IPR020904">
    <property type="entry name" value="Sc_DH/Rdtase_CS"/>
</dbReference>
<dbReference type="SUPFAM" id="SSF51735">
    <property type="entry name" value="NAD(P)-binding Rossmann-fold domains"/>
    <property type="match status" value="1"/>
</dbReference>
<dbReference type="RefSeq" id="XP_018186338.1">
    <property type="nucleotide sequence ID" value="XM_018329551.1"/>
</dbReference>
<gene>
    <name evidence="4" type="ORF">L228DRAFT_179402</name>
</gene>
<dbReference type="Gene3D" id="3.40.50.720">
    <property type="entry name" value="NAD(P)-binding Rossmann-like Domain"/>
    <property type="match status" value="1"/>
</dbReference>
<dbReference type="OrthoDB" id="417891at2759"/>
<evidence type="ECO:0000256" key="1">
    <source>
        <dbReference type="ARBA" id="ARBA00006484"/>
    </source>
</evidence>
<protein>
    <submittedName>
        <fullName evidence="4">Short-chain dehydrogenase</fullName>
    </submittedName>
</protein>
<accession>A0A165FB87</accession>
<dbReference type="InterPro" id="IPR002347">
    <property type="entry name" value="SDR_fam"/>
</dbReference>
<proteinExistence type="inferred from homology"/>
<dbReference type="Proteomes" id="UP000076632">
    <property type="component" value="Unassembled WGS sequence"/>
</dbReference>
<dbReference type="GO" id="GO:0016491">
    <property type="term" value="F:oxidoreductase activity"/>
    <property type="evidence" value="ECO:0007669"/>
    <property type="project" value="UniProtKB-KW"/>
</dbReference>
<organism evidence="4 5">
    <name type="scientific">Xylona heveae (strain CBS 132557 / TC161)</name>
    <dbReference type="NCBI Taxonomy" id="1328760"/>
    <lineage>
        <taxon>Eukaryota</taxon>
        <taxon>Fungi</taxon>
        <taxon>Dikarya</taxon>
        <taxon>Ascomycota</taxon>
        <taxon>Pezizomycotina</taxon>
        <taxon>Xylonomycetes</taxon>
        <taxon>Xylonales</taxon>
        <taxon>Xylonaceae</taxon>
        <taxon>Xylona</taxon>
    </lineage>
</organism>
<keyword evidence="3" id="KW-0560">Oxidoreductase</keyword>
<dbReference type="PROSITE" id="PS00061">
    <property type="entry name" value="ADH_SHORT"/>
    <property type="match status" value="1"/>
</dbReference>
<dbReference type="InParanoid" id="A0A165FB87"/>
<dbReference type="OMA" id="YMTGTDF"/>
<evidence type="ECO:0000256" key="3">
    <source>
        <dbReference type="ARBA" id="ARBA00023002"/>
    </source>
</evidence>
<dbReference type="PRINTS" id="PR00081">
    <property type="entry name" value="GDHRDH"/>
</dbReference>